<proteinExistence type="inferred from homology"/>
<evidence type="ECO:0000259" key="11">
    <source>
        <dbReference type="Pfam" id="PF01578"/>
    </source>
</evidence>
<keyword evidence="5 10" id="KW-0812">Transmembrane</keyword>
<name>A0A9X2LC91_9PROT</name>
<dbReference type="PANTHER" id="PTHR43653:SF1">
    <property type="entry name" value="CYTOCHROME C-TYPE BIOGENESIS PROTEIN CCMF"/>
    <property type="match status" value="1"/>
</dbReference>
<feature type="transmembrane region" description="Helical" evidence="10">
    <location>
        <begin position="124"/>
        <end position="142"/>
    </location>
</feature>
<dbReference type="EMBL" id="JANIBC010000008">
    <property type="protein sequence ID" value="MCQ8185857.1"/>
    <property type="molecule type" value="Genomic_DNA"/>
</dbReference>
<keyword evidence="4" id="KW-0997">Cell inner membrane</keyword>
<evidence type="ECO:0000256" key="10">
    <source>
        <dbReference type="SAM" id="Phobius"/>
    </source>
</evidence>
<feature type="transmembrane region" description="Helical" evidence="10">
    <location>
        <begin position="451"/>
        <end position="471"/>
    </location>
</feature>
<dbReference type="GO" id="GO:0005886">
    <property type="term" value="C:plasma membrane"/>
    <property type="evidence" value="ECO:0007669"/>
    <property type="project" value="UniProtKB-SubCell"/>
</dbReference>
<feature type="transmembrane region" description="Helical" evidence="10">
    <location>
        <begin position="276"/>
        <end position="295"/>
    </location>
</feature>
<feature type="transmembrane region" description="Helical" evidence="10">
    <location>
        <begin position="97"/>
        <end position="117"/>
    </location>
</feature>
<dbReference type="InterPro" id="IPR032523">
    <property type="entry name" value="CcmF_C"/>
</dbReference>
<comment type="caution">
    <text evidence="13">The sequence shown here is derived from an EMBL/GenBank/DDBJ whole genome shotgun (WGS) entry which is preliminary data.</text>
</comment>
<keyword evidence="13" id="KW-0456">Lyase</keyword>
<feature type="transmembrane region" description="Helical" evidence="10">
    <location>
        <begin position="492"/>
        <end position="517"/>
    </location>
</feature>
<keyword evidence="8 10" id="KW-0472">Membrane</keyword>
<dbReference type="InterPro" id="IPR003568">
    <property type="entry name" value="Cyt_c_biogenesis_CcmF"/>
</dbReference>
<evidence type="ECO:0000313" key="14">
    <source>
        <dbReference type="Proteomes" id="UP001142610"/>
    </source>
</evidence>
<sequence>MGISELGTFLLAVAAALGAAAAGLGLSPFARTSPRIVALSGAAMTAAFVTVASAFLFLLIAYAETDLSLLNVYLNSHSLKPLAYKLAGSWGNHEGSLLLWLLMLAGFGAAISLSPFGDLPTKRYAIGVQAMLLAAFGLFTVLTSNPFAPYPEAWPTPSDGRGLNPLLQDPGLAIHPPTLYLGYVGLSAVYSFTMAGLLTGRIGSAWAKAVRPYLLFAWSALTLGIGLGAYWAYYELGWGGFWFWDPVENASLMPWLAATALLHCVMVLERRDTLKLWGAALAILAFGASLLGAFLVRSGIVTSVHAFANDPERGVFLLLLSLLFIGAGFVLFALRGSKLQQTARFSPVSREGAIVVNNLLFAVVLFTVFLGTFWPIVMETQTGSRISVGPPYYNAMLAPLALLMAGTLLFGLLVPWKTGGSGQYRRPLLVAAGLSIAGALALTLATGRSALALAGFAAAFLVLAASLLDLLRKGGFGTAEGFKASRLQGVTARSWGALVSHLGLGLVLLGITASTVFQGEVRAVLTPGESTRLGALEIDYISRKQIAGPNYIAEQDLFRVMKNGRLLTELTPSRRYYPAANQATTEVAIERRGLSNLYLASAAGQGLGEARIVRAHSHPLIHVLWGGVLLLAGGGLTAGFAKRRERQRAAAGKLQERPA</sequence>
<reference evidence="13" key="1">
    <citation type="submission" date="2022-07" db="EMBL/GenBank/DDBJ databases">
        <title>Parvularcula maris sp. nov., an algicidal bacterium isolated from seawater.</title>
        <authorList>
            <person name="Li F."/>
        </authorList>
    </citation>
    <scope>NUCLEOTIDE SEQUENCE</scope>
    <source>
        <strain evidence="13">BGMRC 0090</strain>
    </source>
</reference>
<dbReference type="PRINTS" id="PR01410">
    <property type="entry name" value="CCBIOGENESIS"/>
</dbReference>
<dbReference type="GO" id="GO:0017004">
    <property type="term" value="P:cytochrome complex assembly"/>
    <property type="evidence" value="ECO:0007669"/>
    <property type="project" value="UniProtKB-KW"/>
</dbReference>
<keyword evidence="14" id="KW-1185">Reference proteome</keyword>
<evidence type="ECO:0000256" key="4">
    <source>
        <dbReference type="ARBA" id="ARBA00022519"/>
    </source>
</evidence>
<feature type="transmembrane region" description="Helical" evidence="10">
    <location>
        <begin position="315"/>
        <end position="334"/>
    </location>
</feature>
<dbReference type="GO" id="GO:0015232">
    <property type="term" value="F:heme transmembrane transporter activity"/>
    <property type="evidence" value="ECO:0007669"/>
    <property type="project" value="InterPro"/>
</dbReference>
<feature type="transmembrane region" description="Helical" evidence="10">
    <location>
        <begin position="6"/>
        <end position="24"/>
    </location>
</feature>
<protein>
    <submittedName>
        <fullName evidence="13">Heme lyase CcmF/NrfE family subunit</fullName>
    </submittedName>
</protein>
<comment type="function">
    <text evidence="9">Required for the biogenesis of c-type cytochromes. Possible subunit of a heme lyase.</text>
</comment>
<dbReference type="InterPro" id="IPR002541">
    <property type="entry name" value="Cyt_c_assembly"/>
</dbReference>
<evidence type="ECO:0000256" key="9">
    <source>
        <dbReference type="ARBA" id="ARBA00037230"/>
    </source>
</evidence>
<dbReference type="PRINTS" id="PR01411">
    <property type="entry name" value="CCMFBIOGNSIS"/>
</dbReference>
<dbReference type="GO" id="GO:0020037">
    <property type="term" value="F:heme binding"/>
    <property type="evidence" value="ECO:0007669"/>
    <property type="project" value="InterPro"/>
</dbReference>
<evidence type="ECO:0000256" key="1">
    <source>
        <dbReference type="ARBA" id="ARBA00004429"/>
    </source>
</evidence>
<feature type="transmembrane region" description="Helical" evidence="10">
    <location>
        <begin position="396"/>
        <end position="416"/>
    </location>
</feature>
<feature type="transmembrane region" description="Helical" evidence="10">
    <location>
        <begin position="36"/>
        <end position="63"/>
    </location>
</feature>
<keyword evidence="7 10" id="KW-1133">Transmembrane helix</keyword>
<dbReference type="Proteomes" id="UP001142610">
    <property type="component" value="Unassembled WGS sequence"/>
</dbReference>
<feature type="transmembrane region" description="Helical" evidence="10">
    <location>
        <begin position="620"/>
        <end position="641"/>
    </location>
</feature>
<dbReference type="AlphaFoldDB" id="A0A9X2LC91"/>
<dbReference type="NCBIfam" id="NF007691">
    <property type="entry name" value="PRK10369.1"/>
    <property type="match status" value="1"/>
</dbReference>
<feature type="domain" description="Cytochrome c-type biogenesis protein CcmF C-terminal" evidence="12">
    <location>
        <begin position="319"/>
        <end position="638"/>
    </location>
</feature>
<keyword evidence="6" id="KW-0201">Cytochrome c-type biogenesis</keyword>
<feature type="transmembrane region" description="Helical" evidence="10">
    <location>
        <begin position="252"/>
        <end position="269"/>
    </location>
</feature>
<organism evidence="13 14">
    <name type="scientific">Parvularcula maris</name>
    <dbReference type="NCBI Taxonomy" id="2965077"/>
    <lineage>
        <taxon>Bacteria</taxon>
        <taxon>Pseudomonadati</taxon>
        <taxon>Pseudomonadota</taxon>
        <taxon>Alphaproteobacteria</taxon>
        <taxon>Parvularculales</taxon>
        <taxon>Parvularculaceae</taxon>
        <taxon>Parvularcula</taxon>
    </lineage>
</organism>
<dbReference type="Pfam" id="PF01578">
    <property type="entry name" value="Cytochrom_C_asm"/>
    <property type="match status" value="1"/>
</dbReference>
<keyword evidence="3" id="KW-1003">Cell membrane</keyword>
<feature type="transmembrane region" description="Helical" evidence="10">
    <location>
        <begin position="212"/>
        <end position="232"/>
    </location>
</feature>
<gene>
    <name evidence="13" type="ORF">NOG11_10680</name>
</gene>
<dbReference type="Pfam" id="PF16327">
    <property type="entry name" value="CcmF_C"/>
    <property type="match status" value="1"/>
</dbReference>
<evidence type="ECO:0000313" key="13">
    <source>
        <dbReference type="EMBL" id="MCQ8185857.1"/>
    </source>
</evidence>
<feature type="domain" description="Cytochrome c assembly protein" evidence="11">
    <location>
        <begin position="90"/>
        <end position="298"/>
    </location>
</feature>
<feature type="transmembrane region" description="Helical" evidence="10">
    <location>
        <begin position="180"/>
        <end position="200"/>
    </location>
</feature>
<evidence type="ECO:0000256" key="7">
    <source>
        <dbReference type="ARBA" id="ARBA00022989"/>
    </source>
</evidence>
<evidence type="ECO:0000256" key="6">
    <source>
        <dbReference type="ARBA" id="ARBA00022748"/>
    </source>
</evidence>
<evidence type="ECO:0000256" key="5">
    <source>
        <dbReference type="ARBA" id="ARBA00022692"/>
    </source>
</evidence>
<accession>A0A9X2LC91</accession>
<dbReference type="InterPro" id="IPR003567">
    <property type="entry name" value="Cyt_c_biogenesis"/>
</dbReference>
<evidence type="ECO:0000259" key="12">
    <source>
        <dbReference type="Pfam" id="PF16327"/>
    </source>
</evidence>
<feature type="transmembrane region" description="Helical" evidence="10">
    <location>
        <begin position="428"/>
        <end position="445"/>
    </location>
</feature>
<dbReference type="PANTHER" id="PTHR43653">
    <property type="entry name" value="CYTOCHROME C ASSEMBLY PROTEIN-RELATED"/>
    <property type="match status" value="1"/>
</dbReference>
<evidence type="ECO:0000256" key="2">
    <source>
        <dbReference type="ARBA" id="ARBA00009186"/>
    </source>
</evidence>
<dbReference type="GO" id="GO:0016829">
    <property type="term" value="F:lyase activity"/>
    <property type="evidence" value="ECO:0007669"/>
    <property type="project" value="UniProtKB-KW"/>
</dbReference>
<comment type="subcellular location">
    <subcellularLocation>
        <location evidence="1">Cell inner membrane</location>
        <topology evidence="1">Multi-pass membrane protein</topology>
    </subcellularLocation>
</comment>
<comment type="similarity">
    <text evidence="2">Belongs to the CcmF/CycK/Ccl1/NrfE/CcsA family.</text>
</comment>
<feature type="transmembrane region" description="Helical" evidence="10">
    <location>
        <begin position="355"/>
        <end position="376"/>
    </location>
</feature>
<evidence type="ECO:0000256" key="3">
    <source>
        <dbReference type="ARBA" id="ARBA00022475"/>
    </source>
</evidence>
<evidence type="ECO:0000256" key="8">
    <source>
        <dbReference type="ARBA" id="ARBA00023136"/>
    </source>
</evidence>